<name>A0A2V1D302_9PLEO</name>
<evidence type="ECO:0008006" key="4">
    <source>
        <dbReference type="Google" id="ProtNLM"/>
    </source>
</evidence>
<evidence type="ECO:0000313" key="2">
    <source>
        <dbReference type="EMBL" id="PVH91999.1"/>
    </source>
</evidence>
<reference evidence="2 3" key="1">
    <citation type="journal article" date="2018" name="Sci. Rep.">
        <title>Comparative genomics provides insights into the lifestyle and reveals functional heterogeneity of dark septate endophytic fungi.</title>
        <authorList>
            <person name="Knapp D.G."/>
            <person name="Nemeth J.B."/>
            <person name="Barry K."/>
            <person name="Hainaut M."/>
            <person name="Henrissat B."/>
            <person name="Johnson J."/>
            <person name="Kuo A."/>
            <person name="Lim J.H.P."/>
            <person name="Lipzen A."/>
            <person name="Nolan M."/>
            <person name="Ohm R.A."/>
            <person name="Tamas L."/>
            <person name="Grigoriev I.V."/>
            <person name="Spatafora J.W."/>
            <person name="Nagy L.G."/>
            <person name="Kovacs G.M."/>
        </authorList>
    </citation>
    <scope>NUCLEOTIDE SEQUENCE [LARGE SCALE GENOMIC DNA]</scope>
    <source>
        <strain evidence="2 3">DSE2036</strain>
    </source>
</reference>
<evidence type="ECO:0000313" key="3">
    <source>
        <dbReference type="Proteomes" id="UP000244855"/>
    </source>
</evidence>
<dbReference type="EMBL" id="KZ805740">
    <property type="protein sequence ID" value="PVH91999.1"/>
    <property type="molecule type" value="Genomic_DNA"/>
</dbReference>
<dbReference type="OrthoDB" id="3715800at2759"/>
<protein>
    <recommendedName>
        <fullName evidence="4">Sodium/calcium exchanger membrane region domain-containing protein</fullName>
    </recommendedName>
</protein>
<organism evidence="2 3">
    <name type="scientific">Periconia macrospinosa</name>
    <dbReference type="NCBI Taxonomy" id="97972"/>
    <lineage>
        <taxon>Eukaryota</taxon>
        <taxon>Fungi</taxon>
        <taxon>Dikarya</taxon>
        <taxon>Ascomycota</taxon>
        <taxon>Pezizomycotina</taxon>
        <taxon>Dothideomycetes</taxon>
        <taxon>Pleosporomycetidae</taxon>
        <taxon>Pleosporales</taxon>
        <taxon>Massarineae</taxon>
        <taxon>Periconiaceae</taxon>
        <taxon>Periconia</taxon>
    </lineage>
</organism>
<feature type="transmembrane region" description="Helical" evidence="1">
    <location>
        <begin position="53"/>
        <end position="73"/>
    </location>
</feature>
<accession>A0A2V1D302</accession>
<proteinExistence type="predicted"/>
<feature type="transmembrane region" description="Helical" evidence="1">
    <location>
        <begin position="20"/>
        <end position="41"/>
    </location>
</feature>
<gene>
    <name evidence="2" type="ORF">DM02DRAFT_663384</name>
</gene>
<sequence length="165" mass="17341">MAPSTVSKEPILAVNSAANTGILLASSVVGLFASFFLADAVPATGWLSQPAAAYLIAPLAIVSAQHAALWLRVYAHEHEYNVGESVCEATASSAWVVSCALPACVVAGWVARSSESASLFNDFQAFLFVIPTLLPTLALQNRSDDWLAGSSLMFSYLLFSTAVSL</sequence>
<keyword evidence="1" id="KW-0472">Membrane</keyword>
<dbReference type="AlphaFoldDB" id="A0A2V1D302"/>
<keyword evidence="3" id="KW-1185">Reference proteome</keyword>
<keyword evidence="1" id="KW-1133">Transmembrane helix</keyword>
<keyword evidence="1" id="KW-0812">Transmembrane</keyword>
<evidence type="ECO:0000256" key="1">
    <source>
        <dbReference type="SAM" id="Phobius"/>
    </source>
</evidence>
<dbReference type="Proteomes" id="UP000244855">
    <property type="component" value="Unassembled WGS sequence"/>
</dbReference>